<dbReference type="RefSeq" id="WP_167168945.1">
    <property type="nucleotide sequence ID" value="NZ_JAAOYM010000001.1"/>
</dbReference>
<evidence type="ECO:0000313" key="1">
    <source>
        <dbReference type="EMBL" id="NIJ11511.1"/>
    </source>
</evidence>
<accession>A0A7X5UNX8</accession>
<reference evidence="1 2" key="1">
    <citation type="submission" date="2020-03" db="EMBL/GenBank/DDBJ databases">
        <title>Sequencing the genomes of 1000 actinobacteria strains.</title>
        <authorList>
            <person name="Klenk H.-P."/>
        </authorList>
    </citation>
    <scope>NUCLEOTIDE SEQUENCE [LARGE SCALE GENOMIC DNA]</scope>
    <source>
        <strain evidence="1 2">DSM 45685</strain>
    </source>
</reference>
<dbReference type="Proteomes" id="UP000545493">
    <property type="component" value="Unassembled WGS sequence"/>
</dbReference>
<name>A0A7X5UNX8_9PSEU</name>
<sequence length="195" mass="21042">MTTVALENVLAKAGLKVNPSEFLALVEDAARRLSPPNPDPAHYFSPDQRGTLADVGLDLSARREGERDYRARTVAEHAVLADSALTVQDAAARLGVDDSRIRHRLKERRLTGWKDQGGWRLPAWQFTGSGVLPGLDVVLRAVPDDQPALVVAAFMSTPQTELVINGKQATPRQWLLAGGDPEPVARLAATLGTPV</sequence>
<comment type="caution">
    <text evidence="1">The sequence shown here is derived from an EMBL/GenBank/DDBJ whole genome shotgun (WGS) entry which is preliminary data.</text>
</comment>
<evidence type="ECO:0000313" key="2">
    <source>
        <dbReference type="Proteomes" id="UP000545493"/>
    </source>
</evidence>
<evidence type="ECO:0008006" key="3">
    <source>
        <dbReference type="Google" id="ProtNLM"/>
    </source>
</evidence>
<proteinExistence type="predicted"/>
<dbReference type="EMBL" id="JAAOYM010000001">
    <property type="protein sequence ID" value="NIJ11511.1"/>
    <property type="molecule type" value="Genomic_DNA"/>
</dbReference>
<keyword evidence="2" id="KW-1185">Reference proteome</keyword>
<protein>
    <recommendedName>
        <fullName evidence="3">DNA-binding protein</fullName>
    </recommendedName>
</protein>
<gene>
    <name evidence="1" type="ORF">FHU38_001855</name>
</gene>
<organism evidence="1 2">
    <name type="scientific">Saccharomonospora amisosensis</name>
    <dbReference type="NCBI Taxonomy" id="1128677"/>
    <lineage>
        <taxon>Bacteria</taxon>
        <taxon>Bacillati</taxon>
        <taxon>Actinomycetota</taxon>
        <taxon>Actinomycetes</taxon>
        <taxon>Pseudonocardiales</taxon>
        <taxon>Pseudonocardiaceae</taxon>
        <taxon>Saccharomonospora</taxon>
    </lineage>
</organism>
<dbReference type="AlphaFoldDB" id="A0A7X5UNX8"/>